<keyword evidence="2" id="KW-1185">Reference proteome</keyword>
<name>A0A0N4Y4K3_NIPBR</name>
<organism evidence="3">
    <name type="scientific">Nippostrongylus brasiliensis</name>
    <name type="common">Rat hookworm</name>
    <dbReference type="NCBI Taxonomy" id="27835"/>
    <lineage>
        <taxon>Eukaryota</taxon>
        <taxon>Metazoa</taxon>
        <taxon>Ecdysozoa</taxon>
        <taxon>Nematoda</taxon>
        <taxon>Chromadorea</taxon>
        <taxon>Rhabditida</taxon>
        <taxon>Rhabditina</taxon>
        <taxon>Rhabditomorpha</taxon>
        <taxon>Strongyloidea</taxon>
        <taxon>Heligmosomidae</taxon>
        <taxon>Nippostrongylus</taxon>
    </lineage>
</organism>
<dbReference type="WBParaSite" id="NBR_0001083301-mRNA-1">
    <property type="protein sequence ID" value="NBR_0001083301-mRNA-1"/>
    <property type="gene ID" value="NBR_0001083301"/>
</dbReference>
<protein>
    <submittedName>
        <fullName evidence="3">HTH_48 domain-containing protein</fullName>
    </submittedName>
</protein>
<accession>A0A0N4Y4K3</accession>
<dbReference type="EMBL" id="UYSL01020395">
    <property type="protein sequence ID" value="VDL74423.1"/>
    <property type="molecule type" value="Genomic_DNA"/>
</dbReference>
<dbReference type="Proteomes" id="UP000271162">
    <property type="component" value="Unassembled WGS sequence"/>
</dbReference>
<dbReference type="AlphaFoldDB" id="A0A0N4Y4K3"/>
<evidence type="ECO:0000313" key="3">
    <source>
        <dbReference type="WBParaSite" id="NBR_0001083301-mRNA-1"/>
    </source>
</evidence>
<reference evidence="1 2" key="2">
    <citation type="submission" date="2018-11" db="EMBL/GenBank/DDBJ databases">
        <authorList>
            <consortium name="Pathogen Informatics"/>
        </authorList>
    </citation>
    <scope>NUCLEOTIDE SEQUENCE [LARGE SCALE GENOMIC DNA]</scope>
</reference>
<proteinExistence type="predicted"/>
<evidence type="ECO:0000313" key="2">
    <source>
        <dbReference type="Proteomes" id="UP000271162"/>
    </source>
</evidence>
<reference evidence="3" key="1">
    <citation type="submission" date="2017-02" db="UniProtKB">
        <authorList>
            <consortium name="WormBaseParasite"/>
        </authorList>
    </citation>
    <scope>IDENTIFICATION</scope>
</reference>
<evidence type="ECO:0000313" key="1">
    <source>
        <dbReference type="EMBL" id="VDL74423.1"/>
    </source>
</evidence>
<gene>
    <name evidence="1" type="ORF">NBR_LOCUS10834</name>
</gene>
<sequence length="108" mass="12762">MPHLFDVDWMWHGLLHCFAYPAESWLRSVARDMQSQFDDRFFSRRTLLYHFRSGQTRRQATKLMQNQFGMDVRTELLKRNCSYGLSHGVKISGDAVSTPYLIAREELC</sequence>